<keyword evidence="2" id="KW-1185">Reference proteome</keyword>
<gene>
    <name evidence="1" type="ORF">OS493_032515</name>
</gene>
<dbReference type="EMBL" id="MU826390">
    <property type="protein sequence ID" value="KAJ7376781.1"/>
    <property type="molecule type" value="Genomic_DNA"/>
</dbReference>
<dbReference type="OrthoDB" id="5987268at2759"/>
<evidence type="ECO:0000313" key="1">
    <source>
        <dbReference type="EMBL" id="KAJ7376781.1"/>
    </source>
</evidence>
<accession>A0A9X0CV72</accession>
<dbReference type="Proteomes" id="UP001163046">
    <property type="component" value="Unassembled WGS sequence"/>
</dbReference>
<comment type="caution">
    <text evidence="1">The sequence shown here is derived from an EMBL/GenBank/DDBJ whole genome shotgun (WGS) entry which is preliminary data.</text>
</comment>
<sequence length="134" mass="15685">MSWVRSGVSIDRPIEDRIDTGAVGVISKVSDFAPPFLVMPLTVEPNKPLCHDKRYLNCWIMDMPFSLDSLLNLMHYVEEGHFQTKLDEKFGYIHVLLDPLSRQLVGFQWEGWWFVNNFFLLAGKHRRIFTSRLD</sequence>
<evidence type="ECO:0000313" key="2">
    <source>
        <dbReference type="Proteomes" id="UP001163046"/>
    </source>
</evidence>
<organism evidence="1 2">
    <name type="scientific">Desmophyllum pertusum</name>
    <dbReference type="NCBI Taxonomy" id="174260"/>
    <lineage>
        <taxon>Eukaryota</taxon>
        <taxon>Metazoa</taxon>
        <taxon>Cnidaria</taxon>
        <taxon>Anthozoa</taxon>
        <taxon>Hexacorallia</taxon>
        <taxon>Scleractinia</taxon>
        <taxon>Caryophylliina</taxon>
        <taxon>Caryophylliidae</taxon>
        <taxon>Desmophyllum</taxon>
    </lineage>
</organism>
<proteinExistence type="predicted"/>
<dbReference type="InterPro" id="IPR043502">
    <property type="entry name" value="DNA/RNA_pol_sf"/>
</dbReference>
<protein>
    <submittedName>
        <fullName evidence="1">Uncharacterized protein</fullName>
    </submittedName>
</protein>
<name>A0A9X0CV72_9CNID</name>
<dbReference type="SUPFAM" id="SSF56672">
    <property type="entry name" value="DNA/RNA polymerases"/>
    <property type="match status" value="1"/>
</dbReference>
<reference evidence="1" key="1">
    <citation type="submission" date="2023-01" db="EMBL/GenBank/DDBJ databases">
        <title>Genome assembly of the deep-sea coral Lophelia pertusa.</title>
        <authorList>
            <person name="Herrera S."/>
            <person name="Cordes E."/>
        </authorList>
    </citation>
    <scope>NUCLEOTIDE SEQUENCE</scope>
    <source>
        <strain evidence="1">USNM1676648</strain>
        <tissue evidence="1">Polyp</tissue>
    </source>
</reference>
<dbReference type="AlphaFoldDB" id="A0A9X0CV72"/>